<sequence length="261" mass="29160">MMHQATITPEYRNSRLPSQSPLANFLFSVWIGQIYLLAEPPVFNARSLAQKSKNPTEEARAHLTSREASAAVYFLSSSRARHTDTTPVAMATIYSGVPPQSRFPFSTHTHYTSNTNAAAQIQMQQFRYGSYGVENQTEILRFPSVAPPGASLDLFSKQQPMYTTESSAMRLSSPMYSNQNASASMYMQSIMRKMYLPQQPQPSLKDMSRPQSEMLLVSPGVPTPVELSIYEIKQPTGLLHVTIGNQTVEFLDGVVNMPQKR</sequence>
<comment type="caution">
    <text evidence="1">The sequence shown here is derived from an EMBL/GenBank/DDBJ whole genome shotgun (WGS) entry which is preliminary data.</text>
</comment>
<evidence type="ECO:0000313" key="1">
    <source>
        <dbReference type="EMBL" id="CAH0515015.1"/>
    </source>
</evidence>
<gene>
    <name evidence="1" type="ORF">PBS001_LOCUS1743</name>
</gene>
<dbReference type="Proteomes" id="UP001158986">
    <property type="component" value="Unassembled WGS sequence"/>
</dbReference>
<evidence type="ECO:0000313" key="2">
    <source>
        <dbReference type="Proteomes" id="UP001158986"/>
    </source>
</evidence>
<organism evidence="1 2">
    <name type="scientific">Peronospora belbahrii</name>
    <dbReference type="NCBI Taxonomy" id="622444"/>
    <lineage>
        <taxon>Eukaryota</taxon>
        <taxon>Sar</taxon>
        <taxon>Stramenopiles</taxon>
        <taxon>Oomycota</taxon>
        <taxon>Peronosporomycetes</taxon>
        <taxon>Peronosporales</taxon>
        <taxon>Peronosporaceae</taxon>
        <taxon>Peronospora</taxon>
    </lineage>
</organism>
<keyword evidence="2" id="KW-1185">Reference proteome</keyword>
<dbReference type="EMBL" id="CAKLCB010000096">
    <property type="protein sequence ID" value="CAH0515015.1"/>
    <property type="molecule type" value="Genomic_DNA"/>
</dbReference>
<name>A0ABN8CPH5_9STRA</name>
<reference evidence="1 2" key="1">
    <citation type="submission" date="2021-11" db="EMBL/GenBank/DDBJ databases">
        <authorList>
            <person name="Islam A."/>
            <person name="Islam S."/>
            <person name="Flora M.S."/>
            <person name="Rahman M."/>
            <person name="Ziaur R.M."/>
            <person name="Epstein J.H."/>
            <person name="Hassan M."/>
            <person name="Klassen M."/>
            <person name="Woodard K."/>
            <person name="Webb A."/>
            <person name="Webby R.J."/>
            <person name="El Zowalaty M.E."/>
        </authorList>
    </citation>
    <scope>NUCLEOTIDE SEQUENCE [LARGE SCALE GENOMIC DNA]</scope>
    <source>
        <strain evidence="1">Pbs1</strain>
    </source>
</reference>
<proteinExistence type="predicted"/>
<protein>
    <submittedName>
        <fullName evidence="1">Uncharacterized protein</fullName>
    </submittedName>
</protein>
<accession>A0ABN8CPH5</accession>